<evidence type="ECO:0000313" key="3">
    <source>
        <dbReference type="Proteomes" id="UP000523863"/>
    </source>
</evidence>
<feature type="chain" id="PRO_5039401138" description="Lipoprotein" evidence="1">
    <location>
        <begin position="29"/>
        <end position="195"/>
    </location>
</feature>
<dbReference type="RefSeq" id="WP_183641418.1">
    <property type="nucleotide sequence ID" value="NZ_JACHBL010000001.1"/>
</dbReference>
<feature type="signal peptide" evidence="1">
    <location>
        <begin position="1"/>
        <end position="28"/>
    </location>
</feature>
<sequence length="195" mass="21242">MSRFPLQGVAKKLAFVFVAIATAGVAVTGCSAPQEKAASTTPSNYDEYNALYADWRTKYIECARRYGADAKISADGEGIDKPYAKGRPLSEEGLDADCIKEVGKEPPLPPADESYFHGLYALLQESATCLRSKGFRVSEAPSEDVWVETYSGTSWYPWLEIMNTGGDADAALRACPQPKPMDIERKGKEWAATKG</sequence>
<dbReference type="EMBL" id="JACHBL010000001">
    <property type="protein sequence ID" value="MBB5598069.1"/>
    <property type="molecule type" value="Genomic_DNA"/>
</dbReference>
<comment type="caution">
    <text evidence="2">The sequence shown here is derived from an EMBL/GenBank/DDBJ whole genome shotgun (WGS) entry which is preliminary data.</text>
</comment>
<organism evidence="2 3">
    <name type="scientific">Neomicrococcus lactis</name>
    <dbReference type="NCBI Taxonomy" id="732241"/>
    <lineage>
        <taxon>Bacteria</taxon>
        <taxon>Bacillati</taxon>
        <taxon>Actinomycetota</taxon>
        <taxon>Actinomycetes</taxon>
        <taxon>Micrococcales</taxon>
        <taxon>Micrococcaceae</taxon>
        <taxon>Neomicrococcus</taxon>
    </lineage>
</organism>
<evidence type="ECO:0008006" key="4">
    <source>
        <dbReference type="Google" id="ProtNLM"/>
    </source>
</evidence>
<keyword evidence="1" id="KW-0732">Signal</keyword>
<protein>
    <recommendedName>
        <fullName evidence="4">Lipoprotein</fullName>
    </recommendedName>
</protein>
<name>A0A7W9DB14_9MICC</name>
<accession>A0A7W9DB14</accession>
<evidence type="ECO:0000256" key="1">
    <source>
        <dbReference type="SAM" id="SignalP"/>
    </source>
</evidence>
<gene>
    <name evidence="2" type="ORF">BKA12_001149</name>
</gene>
<proteinExistence type="predicted"/>
<dbReference type="AlphaFoldDB" id="A0A7W9DB14"/>
<reference evidence="2 3" key="1">
    <citation type="submission" date="2020-08" db="EMBL/GenBank/DDBJ databases">
        <title>Sequencing the genomes of 1000 actinobacteria strains.</title>
        <authorList>
            <person name="Klenk H.-P."/>
        </authorList>
    </citation>
    <scope>NUCLEOTIDE SEQUENCE [LARGE SCALE GENOMIC DNA]</scope>
    <source>
        <strain evidence="2 3">DSM 23694</strain>
    </source>
</reference>
<evidence type="ECO:0000313" key="2">
    <source>
        <dbReference type="EMBL" id="MBB5598069.1"/>
    </source>
</evidence>
<dbReference type="Proteomes" id="UP000523863">
    <property type="component" value="Unassembled WGS sequence"/>
</dbReference>
<dbReference type="PROSITE" id="PS51257">
    <property type="entry name" value="PROKAR_LIPOPROTEIN"/>
    <property type="match status" value="1"/>
</dbReference>
<keyword evidence="3" id="KW-1185">Reference proteome</keyword>